<evidence type="ECO:0000313" key="1">
    <source>
        <dbReference type="EMBL" id="MBX52830.1"/>
    </source>
</evidence>
<protein>
    <submittedName>
        <fullName evidence="1">Uncharacterized protein</fullName>
    </submittedName>
</protein>
<accession>A0A2P2PDM5</accession>
<dbReference type="AlphaFoldDB" id="A0A2P2PDM5"/>
<sequence length="51" mass="6482">MVRIYLFMSVFYHFRFQHYQYMAKINLEKRQQIKHTIHTCKRCTRSEGRKK</sequence>
<name>A0A2P2PDM5_RHIMU</name>
<organism evidence="1">
    <name type="scientific">Rhizophora mucronata</name>
    <name type="common">Asiatic mangrove</name>
    <dbReference type="NCBI Taxonomy" id="61149"/>
    <lineage>
        <taxon>Eukaryota</taxon>
        <taxon>Viridiplantae</taxon>
        <taxon>Streptophyta</taxon>
        <taxon>Embryophyta</taxon>
        <taxon>Tracheophyta</taxon>
        <taxon>Spermatophyta</taxon>
        <taxon>Magnoliopsida</taxon>
        <taxon>eudicotyledons</taxon>
        <taxon>Gunneridae</taxon>
        <taxon>Pentapetalae</taxon>
        <taxon>rosids</taxon>
        <taxon>fabids</taxon>
        <taxon>Malpighiales</taxon>
        <taxon>Rhizophoraceae</taxon>
        <taxon>Rhizophora</taxon>
    </lineage>
</organism>
<proteinExistence type="predicted"/>
<reference evidence="1" key="1">
    <citation type="submission" date="2018-02" db="EMBL/GenBank/DDBJ databases">
        <title>Rhizophora mucronata_Transcriptome.</title>
        <authorList>
            <person name="Meera S.P."/>
            <person name="Sreeshan A."/>
            <person name="Augustine A."/>
        </authorList>
    </citation>
    <scope>NUCLEOTIDE SEQUENCE</scope>
    <source>
        <tissue evidence="1">Leaf</tissue>
    </source>
</reference>
<dbReference type="EMBL" id="GGEC01072346">
    <property type="protein sequence ID" value="MBX52830.1"/>
    <property type="molecule type" value="Transcribed_RNA"/>
</dbReference>